<dbReference type="InterPro" id="IPR036942">
    <property type="entry name" value="Beta-barrel_TonB_sf"/>
</dbReference>
<comment type="similarity">
    <text evidence="4">Belongs to the TonB-dependent receptor family.</text>
</comment>
<evidence type="ECO:0000256" key="4">
    <source>
        <dbReference type="RuleBase" id="RU003357"/>
    </source>
</evidence>
<dbReference type="InterPro" id="IPR037066">
    <property type="entry name" value="Plug_dom_sf"/>
</dbReference>
<sequence length="984" mass="108387">MQSTFKKSRLSTCIAAVVISSLSTNLYAQEEKDSVEEIVVSGIRASLTRAVDIKREAASVVDSISAEDIGKLPDTTIADSLQRVTGIQIRRSAGEGSTVNVRGLPQVSTQLNGESFLSPGSITSQQPNFSDIPAELLSGVDVLKSAEAKTLSGGVAGTINLKTRRPLDLKSGWTFAGSAEGTDGSYTDEMGSKISGFAGFNDENFGAIFTVSRSEATLANFRYGMFSDWWFRGYHEDGAQNWPGFQPSKDINGDKDTKDSLFGTIDYGVTNKNSERERTGASASFQFRPNDKLELLADVFYTKLDQYDRTNGVVADNAWGEWDWISPIQQTNRGVAVGGTAGMDFITSSKFDLYTPRVTAKAESQVEKEDSVNLNLQANYEFSDNFKGSARYIHADATHNHTGNFADAFITSGEQHGLFSVTNGVKSWVNPGGEYNPANPKGRILVHADMSGDHPTFAYPTGFGDKISKYSLVSTFSEHNYDNDATLDVLRADGVLTFAEDNSLEFGYRYSNRDISTTDYDLAAPFTRKDKDGKMVTAYAKWKDIGGGISGQAGDDTIGRPLPFSDLDKMGYIHTTGDFGPAKSSGSFYFIDPEVMDDPMAFQNSLYPGNIKVTNWNRSYKLTEDTHTAYIQANFSGDFGVPYKANFGLQAIQTLLDITNYGGAPTSTVNVDGKTVNAIMGTPGPQISSTETRRDDLDLLPRANLSFDITDTQKLRLSYTKTLTQLDGNDLGLGTSYTTNYSSALNTFVVVNAQSDGNPNMKPWRADNYDISYEWYFNDVGILSFGLYRLDIKSFIGTQNTKLYNVPDLDGVVRNNGIDFKQKANVEGGVLQGFEIGYQQAYDFLPGIFSGLGSSLNYTYSDSEGGDQDFYGKTLPMGDNSKHSVNAILWYEKNGFQGRIAYNYRSERYIGRSWNDGSPAAWWSAPTSYVDASVSYDINDNFTVYLQGTNITEEYENTYMQWTDVMVNQNVYEARYTLGLRAKF</sequence>
<keyword evidence="4" id="KW-0798">TonB box</keyword>
<feature type="signal peptide" evidence="5">
    <location>
        <begin position="1"/>
        <end position="28"/>
    </location>
</feature>
<dbReference type="SUPFAM" id="SSF56935">
    <property type="entry name" value="Porins"/>
    <property type="match status" value="1"/>
</dbReference>
<dbReference type="InterPro" id="IPR012910">
    <property type="entry name" value="Plug_dom"/>
</dbReference>
<feature type="domain" description="TonB-dependent receptor-like beta-barrel" evidence="6">
    <location>
        <begin position="459"/>
        <end position="951"/>
    </location>
</feature>
<organism evidence="8 9">
    <name type="scientific">Cellvibrio zantedeschiae</name>
    <dbReference type="NCBI Taxonomy" id="1237077"/>
    <lineage>
        <taxon>Bacteria</taxon>
        <taxon>Pseudomonadati</taxon>
        <taxon>Pseudomonadota</taxon>
        <taxon>Gammaproteobacteria</taxon>
        <taxon>Cellvibrionales</taxon>
        <taxon>Cellvibrionaceae</taxon>
        <taxon>Cellvibrio</taxon>
    </lineage>
</organism>
<evidence type="ECO:0000313" key="8">
    <source>
        <dbReference type="EMBL" id="GGY85911.1"/>
    </source>
</evidence>
<dbReference type="InterPro" id="IPR000531">
    <property type="entry name" value="Beta-barrel_TonB"/>
</dbReference>
<evidence type="ECO:0000313" key="9">
    <source>
        <dbReference type="Proteomes" id="UP000619761"/>
    </source>
</evidence>
<name>A0ABQ3BDT7_9GAMM</name>
<evidence type="ECO:0000256" key="3">
    <source>
        <dbReference type="ARBA" id="ARBA00023237"/>
    </source>
</evidence>
<gene>
    <name evidence="8" type="primary">iroN</name>
    <name evidence="8" type="ORF">GCM10011613_33640</name>
</gene>
<dbReference type="InterPro" id="IPR010104">
    <property type="entry name" value="TonB_rcpt_bac"/>
</dbReference>
<comment type="subcellular location">
    <subcellularLocation>
        <location evidence="1 4">Cell outer membrane</location>
    </subcellularLocation>
</comment>
<evidence type="ECO:0000259" key="6">
    <source>
        <dbReference type="Pfam" id="PF00593"/>
    </source>
</evidence>
<accession>A0ABQ3BDT7</accession>
<evidence type="ECO:0000256" key="2">
    <source>
        <dbReference type="ARBA" id="ARBA00023136"/>
    </source>
</evidence>
<keyword evidence="5" id="KW-0732">Signal</keyword>
<dbReference type="Pfam" id="PF07715">
    <property type="entry name" value="Plug"/>
    <property type="match status" value="1"/>
</dbReference>
<protein>
    <submittedName>
        <fullName evidence="8">TonB-dependent receptor</fullName>
    </submittedName>
</protein>
<feature type="domain" description="TonB-dependent receptor plug" evidence="7">
    <location>
        <begin position="54"/>
        <end position="157"/>
    </location>
</feature>
<dbReference type="Pfam" id="PF00593">
    <property type="entry name" value="TonB_dep_Rec_b-barrel"/>
    <property type="match status" value="1"/>
</dbReference>
<dbReference type="Proteomes" id="UP000619761">
    <property type="component" value="Unassembled WGS sequence"/>
</dbReference>
<keyword evidence="8" id="KW-0675">Receptor</keyword>
<feature type="chain" id="PRO_5047321264" evidence="5">
    <location>
        <begin position="29"/>
        <end position="984"/>
    </location>
</feature>
<dbReference type="EMBL" id="BMYZ01000004">
    <property type="protein sequence ID" value="GGY85911.1"/>
    <property type="molecule type" value="Genomic_DNA"/>
</dbReference>
<keyword evidence="3" id="KW-0998">Cell outer membrane</keyword>
<dbReference type="PANTHER" id="PTHR40980:SF3">
    <property type="entry name" value="TONB-DEPENDENT RECEPTOR-LIKE BETA-BARREL DOMAIN-CONTAINING PROTEIN"/>
    <property type="match status" value="1"/>
</dbReference>
<dbReference type="PANTHER" id="PTHR40980">
    <property type="entry name" value="PLUG DOMAIN-CONTAINING PROTEIN"/>
    <property type="match status" value="1"/>
</dbReference>
<keyword evidence="2 4" id="KW-0472">Membrane</keyword>
<dbReference type="RefSeq" id="WP_189420764.1">
    <property type="nucleotide sequence ID" value="NZ_BMYZ01000004.1"/>
</dbReference>
<evidence type="ECO:0000256" key="1">
    <source>
        <dbReference type="ARBA" id="ARBA00004442"/>
    </source>
</evidence>
<evidence type="ECO:0000256" key="5">
    <source>
        <dbReference type="SAM" id="SignalP"/>
    </source>
</evidence>
<dbReference type="Gene3D" id="2.40.170.20">
    <property type="entry name" value="TonB-dependent receptor, beta-barrel domain"/>
    <property type="match status" value="1"/>
</dbReference>
<keyword evidence="9" id="KW-1185">Reference proteome</keyword>
<evidence type="ECO:0000259" key="7">
    <source>
        <dbReference type="Pfam" id="PF07715"/>
    </source>
</evidence>
<reference evidence="9" key="1">
    <citation type="journal article" date="2019" name="Int. J. Syst. Evol. Microbiol.">
        <title>The Global Catalogue of Microorganisms (GCM) 10K type strain sequencing project: providing services to taxonomists for standard genome sequencing and annotation.</title>
        <authorList>
            <consortium name="The Broad Institute Genomics Platform"/>
            <consortium name="The Broad Institute Genome Sequencing Center for Infectious Disease"/>
            <person name="Wu L."/>
            <person name="Ma J."/>
        </authorList>
    </citation>
    <scope>NUCLEOTIDE SEQUENCE [LARGE SCALE GENOMIC DNA]</scope>
    <source>
        <strain evidence="9">KCTC 32239</strain>
    </source>
</reference>
<dbReference type="NCBIfam" id="TIGR01782">
    <property type="entry name" value="TonB-Xanth-Caul"/>
    <property type="match status" value="1"/>
</dbReference>
<proteinExistence type="inferred from homology"/>
<dbReference type="Gene3D" id="2.170.130.10">
    <property type="entry name" value="TonB-dependent receptor, plug domain"/>
    <property type="match status" value="1"/>
</dbReference>
<comment type="caution">
    <text evidence="8">The sequence shown here is derived from an EMBL/GenBank/DDBJ whole genome shotgun (WGS) entry which is preliminary data.</text>
</comment>